<dbReference type="PANTHER" id="PTHR33778:SF1">
    <property type="entry name" value="MAGNESIUM TRANSPORTER YHID-RELATED"/>
    <property type="match status" value="1"/>
</dbReference>
<evidence type="ECO:0000256" key="3">
    <source>
        <dbReference type="ARBA" id="ARBA00022475"/>
    </source>
</evidence>
<reference evidence="9 10" key="1">
    <citation type="journal article" date="2016" name="Nat. Commun.">
        <title>Thousands of microbial genomes shed light on interconnected biogeochemical processes in an aquifer system.</title>
        <authorList>
            <person name="Anantharaman K."/>
            <person name="Brown C.T."/>
            <person name="Hug L.A."/>
            <person name="Sharon I."/>
            <person name="Castelle C.J."/>
            <person name="Probst A.J."/>
            <person name="Thomas B.C."/>
            <person name="Singh A."/>
            <person name="Wilkins M.J."/>
            <person name="Karaoz U."/>
            <person name="Brodie E.L."/>
            <person name="Williams K.H."/>
            <person name="Hubbard S.S."/>
            <person name="Banfield J.F."/>
        </authorList>
    </citation>
    <scope>NUCLEOTIDE SEQUENCE [LARGE SCALE GENOMIC DNA]</scope>
</reference>
<evidence type="ECO:0000256" key="6">
    <source>
        <dbReference type="ARBA" id="ARBA00023136"/>
    </source>
</evidence>
<evidence type="ECO:0000256" key="2">
    <source>
        <dbReference type="ARBA" id="ARBA00009298"/>
    </source>
</evidence>
<feature type="transmembrane region" description="Helical" evidence="7">
    <location>
        <begin position="117"/>
        <end position="137"/>
    </location>
</feature>
<gene>
    <name evidence="9" type="ORF">A2824_02030</name>
</gene>
<name>A0A1F6VJW9_9BACT</name>
<protein>
    <recommendedName>
        <fullName evidence="8">MgtC/SapB/SrpB/YhiD N-terminal domain-containing protein</fullName>
    </recommendedName>
</protein>
<dbReference type="STRING" id="1801743.A2824_02030"/>
<organism evidence="9 10">
    <name type="scientific">Candidatus Nomurabacteria bacterium RIFCSPHIGHO2_01_FULL_42_16</name>
    <dbReference type="NCBI Taxonomy" id="1801743"/>
    <lineage>
        <taxon>Bacteria</taxon>
        <taxon>Candidatus Nomuraibacteriota</taxon>
    </lineage>
</organism>
<evidence type="ECO:0000256" key="4">
    <source>
        <dbReference type="ARBA" id="ARBA00022692"/>
    </source>
</evidence>
<evidence type="ECO:0000313" key="10">
    <source>
        <dbReference type="Proteomes" id="UP000178059"/>
    </source>
</evidence>
<dbReference type="PRINTS" id="PR01837">
    <property type="entry name" value="MGTCSAPBPROT"/>
</dbReference>
<feature type="transmembrane region" description="Helical" evidence="7">
    <location>
        <begin position="68"/>
        <end position="86"/>
    </location>
</feature>
<dbReference type="InterPro" id="IPR003416">
    <property type="entry name" value="MgtC/SapB/SrpB/YhiD_fam"/>
</dbReference>
<evidence type="ECO:0000256" key="7">
    <source>
        <dbReference type="SAM" id="Phobius"/>
    </source>
</evidence>
<comment type="caution">
    <text evidence="9">The sequence shown here is derived from an EMBL/GenBank/DDBJ whole genome shotgun (WGS) entry which is preliminary data.</text>
</comment>
<dbReference type="Proteomes" id="UP000178059">
    <property type="component" value="Unassembled WGS sequence"/>
</dbReference>
<feature type="transmembrane region" description="Helical" evidence="7">
    <location>
        <begin position="6"/>
        <end position="24"/>
    </location>
</feature>
<keyword evidence="4 7" id="KW-0812">Transmembrane</keyword>
<evidence type="ECO:0000256" key="1">
    <source>
        <dbReference type="ARBA" id="ARBA00004651"/>
    </source>
</evidence>
<dbReference type="EMBL" id="MFTT01000017">
    <property type="protein sequence ID" value="OGI69914.1"/>
    <property type="molecule type" value="Genomic_DNA"/>
</dbReference>
<dbReference type="InterPro" id="IPR049177">
    <property type="entry name" value="MgtC_SapB_SrpB_YhiD_N"/>
</dbReference>
<evidence type="ECO:0000256" key="5">
    <source>
        <dbReference type="ARBA" id="ARBA00022989"/>
    </source>
</evidence>
<comment type="similarity">
    <text evidence="2">Belongs to the MgtC/SapB family.</text>
</comment>
<dbReference type="GO" id="GO:0005886">
    <property type="term" value="C:plasma membrane"/>
    <property type="evidence" value="ECO:0007669"/>
    <property type="project" value="UniProtKB-SubCell"/>
</dbReference>
<feature type="transmembrane region" description="Helical" evidence="7">
    <location>
        <begin position="93"/>
        <end position="111"/>
    </location>
</feature>
<keyword evidence="6 7" id="KW-0472">Membrane</keyword>
<comment type="subcellular location">
    <subcellularLocation>
        <location evidence="1">Cell membrane</location>
        <topology evidence="1">Multi-pass membrane protein</topology>
    </subcellularLocation>
</comment>
<accession>A0A1F6VJW9</accession>
<dbReference type="AlphaFoldDB" id="A0A1F6VJW9"/>
<evidence type="ECO:0000313" key="9">
    <source>
        <dbReference type="EMBL" id="OGI69914.1"/>
    </source>
</evidence>
<dbReference type="Pfam" id="PF02308">
    <property type="entry name" value="MgtC"/>
    <property type="match status" value="1"/>
</dbReference>
<dbReference type="PANTHER" id="PTHR33778">
    <property type="entry name" value="PROTEIN MGTC"/>
    <property type="match status" value="1"/>
</dbReference>
<feature type="transmembrane region" description="Helical" evidence="7">
    <location>
        <begin position="31"/>
        <end position="48"/>
    </location>
</feature>
<keyword evidence="3" id="KW-1003">Cell membrane</keyword>
<sequence length="163" mass="17664">MLDIVLRLFVALVLGGLLGAERVFAHKTAGLRTYALVSMGAALFIVISETVGREYLSLGLTNFDLMRVAAQIVVGIGFLGAGLIIFREKKSELVGITTAAGIWVSAGIGMAAGFGLYALAIVATLFALFVFVVLWYLEEKLRKKEPYDSKECPECGRQKDNEE</sequence>
<evidence type="ECO:0000259" key="8">
    <source>
        <dbReference type="Pfam" id="PF02308"/>
    </source>
</evidence>
<keyword evidence="5 7" id="KW-1133">Transmembrane helix</keyword>
<feature type="domain" description="MgtC/SapB/SrpB/YhiD N-terminal" evidence="8">
    <location>
        <begin position="8"/>
        <end position="138"/>
    </location>
</feature>
<proteinExistence type="inferred from homology"/>